<name>A0A8H5WWH9_FUSCI</name>
<feature type="region of interest" description="Disordered" evidence="1">
    <location>
        <begin position="182"/>
        <end position="331"/>
    </location>
</feature>
<accession>A0A8H5WWH9</accession>
<reference evidence="3 4" key="2">
    <citation type="submission" date="2020-05" db="EMBL/GenBank/DDBJ databases">
        <title>Identification and distribution of gene clusters putatively required for synthesis of sphingolipid metabolism inhibitors in phylogenetically diverse species of the filamentous fungus Fusarium.</title>
        <authorList>
            <person name="Kim H.-S."/>
            <person name="Busman M."/>
            <person name="Brown D.W."/>
            <person name="Divon H."/>
            <person name="Uhlig S."/>
            <person name="Proctor R.H."/>
        </authorList>
    </citation>
    <scope>NUCLEOTIDE SEQUENCE [LARGE SCALE GENOMIC DNA]</scope>
    <source>
        <strain evidence="3 4">NRRL 25331</strain>
    </source>
</reference>
<reference evidence="4" key="1">
    <citation type="journal article" date="2020" name="BMC Genomics">
        <title>Correction to: Identification and distribution of gene clusters required for synthesis of sphingolipid metabolism inhibitors in diverse species of the filamentous fungus Fusarium.</title>
        <authorList>
            <person name="Kim H.S."/>
            <person name="Lohmar J.M."/>
            <person name="Busman M."/>
            <person name="Brown D.W."/>
            <person name="Naumann T.A."/>
            <person name="Divon H.H."/>
            <person name="Lysoe E."/>
            <person name="Uhlig S."/>
            <person name="Proctor R.H."/>
        </authorList>
    </citation>
    <scope>NUCLEOTIDE SEQUENCE [LARGE SCALE GENOMIC DNA]</scope>
    <source>
        <strain evidence="4">NRRL 25331</strain>
    </source>
</reference>
<feature type="compositionally biased region" description="Basic residues" evidence="1">
    <location>
        <begin position="306"/>
        <end position="323"/>
    </location>
</feature>
<feature type="compositionally biased region" description="Basic and acidic residues" evidence="1">
    <location>
        <begin position="242"/>
        <end position="252"/>
    </location>
</feature>
<organism evidence="3 4">
    <name type="scientific">Fusarium circinatum</name>
    <name type="common">Pitch canker fungus</name>
    <name type="synonym">Gibberella circinata</name>
    <dbReference type="NCBI Taxonomy" id="48490"/>
    <lineage>
        <taxon>Eukaryota</taxon>
        <taxon>Fungi</taxon>
        <taxon>Dikarya</taxon>
        <taxon>Ascomycota</taxon>
        <taxon>Pezizomycotina</taxon>
        <taxon>Sordariomycetes</taxon>
        <taxon>Hypocreomycetidae</taxon>
        <taxon>Hypocreales</taxon>
        <taxon>Nectriaceae</taxon>
        <taxon>Fusarium</taxon>
        <taxon>Fusarium fujikuroi species complex</taxon>
    </lineage>
</organism>
<evidence type="ECO:0000256" key="1">
    <source>
        <dbReference type="SAM" id="MobiDB-lite"/>
    </source>
</evidence>
<sequence>MAPSCLSKLLVVLLVGATHVVAHPLNMDGPSPVIVARTPCTTGRCYKNKYKNQYNKGNVTWKTVIEEMYENENKYKHGDHDDKEPTDEAYKDAWKDALEKYKNEQKNKDKHGNQDDEESTDEAYSHKNKNKHGDHDDEEPSDKTRKDKYKDKHGNHDDKEPTDGAYKDKYKDAWKDTWEKFKNEQKNKYKHHDDKYASKYRPEENGVKESTKTEYPEEVSSKDDKKTETTHKGKKYNFSENKNSKDDQEYLKDSAQNSKKHEIDEDSESQVGSTVQSSVKNPKNGKRSDKLKARQVLKNNRDGKSKHGQGSKYPGRKGKKKKTSKSDGRTLSLIDVLTGGKGRLLFKLIENKKKKPKFRPPGPIVPFPGFSAKLHNNGLAPTEEKGIEKKAKISRRCLPFWAWLLIGDKIGRNREAKKKNKQIKELEEAKKKHWRPNGKLKLPVLAPTWATDPQGQKVQLKEIFRNVQKEKQKKRPSKLIPNVDGKTSKAPVKKPIKEKGNVKEKVSAASGKESDSSETKQKKTKENKQM</sequence>
<feature type="compositionally biased region" description="Basic and acidic residues" evidence="1">
    <location>
        <begin position="182"/>
        <end position="231"/>
    </location>
</feature>
<proteinExistence type="predicted"/>
<keyword evidence="4" id="KW-1185">Reference proteome</keyword>
<feature type="region of interest" description="Disordered" evidence="1">
    <location>
        <begin position="467"/>
        <end position="530"/>
    </location>
</feature>
<feature type="compositionally biased region" description="Basic and acidic residues" evidence="1">
    <location>
        <begin position="103"/>
        <end position="114"/>
    </location>
</feature>
<feature type="compositionally biased region" description="Basic and acidic residues" evidence="1">
    <location>
        <begin position="495"/>
        <end position="530"/>
    </location>
</feature>
<dbReference type="AlphaFoldDB" id="A0A8H5WWH9"/>
<feature type="compositionally biased region" description="Basic and acidic residues" evidence="1">
    <location>
        <begin position="131"/>
        <end position="169"/>
    </location>
</feature>
<keyword evidence="2" id="KW-0732">Signal</keyword>
<evidence type="ECO:0000256" key="2">
    <source>
        <dbReference type="SAM" id="SignalP"/>
    </source>
</evidence>
<feature type="signal peptide" evidence="2">
    <location>
        <begin position="1"/>
        <end position="22"/>
    </location>
</feature>
<feature type="region of interest" description="Disordered" evidence="1">
    <location>
        <begin position="103"/>
        <end position="169"/>
    </location>
</feature>
<evidence type="ECO:0000313" key="4">
    <source>
        <dbReference type="Proteomes" id="UP000572754"/>
    </source>
</evidence>
<protein>
    <submittedName>
        <fullName evidence="3">Uncharacterized protein</fullName>
    </submittedName>
</protein>
<comment type="caution">
    <text evidence="3">The sequence shown here is derived from an EMBL/GenBank/DDBJ whole genome shotgun (WGS) entry which is preliminary data.</text>
</comment>
<evidence type="ECO:0000313" key="3">
    <source>
        <dbReference type="EMBL" id="KAF5672634.1"/>
    </source>
</evidence>
<feature type="compositionally biased region" description="Polar residues" evidence="1">
    <location>
        <begin position="269"/>
        <end position="281"/>
    </location>
</feature>
<gene>
    <name evidence="3" type="ORF">FCIRC_8337</name>
</gene>
<feature type="chain" id="PRO_5034500906" evidence="2">
    <location>
        <begin position="23"/>
        <end position="530"/>
    </location>
</feature>
<dbReference type="Proteomes" id="UP000572754">
    <property type="component" value="Unassembled WGS sequence"/>
</dbReference>
<dbReference type="EMBL" id="JAAQPE010000274">
    <property type="protein sequence ID" value="KAF5672634.1"/>
    <property type="molecule type" value="Genomic_DNA"/>
</dbReference>